<evidence type="ECO:0000256" key="10">
    <source>
        <dbReference type="ARBA" id="ARBA00023065"/>
    </source>
</evidence>
<dbReference type="CDD" id="cd00503">
    <property type="entry name" value="Frataxin"/>
    <property type="match status" value="1"/>
</dbReference>
<keyword evidence="6" id="KW-0410">Iron transport</keyword>
<evidence type="ECO:0000256" key="8">
    <source>
        <dbReference type="ARBA" id="ARBA00023002"/>
    </source>
</evidence>
<dbReference type="SUPFAM" id="SSF55387">
    <property type="entry name" value="Frataxin/Nqo15-like"/>
    <property type="match status" value="1"/>
</dbReference>
<dbReference type="InterPro" id="IPR017789">
    <property type="entry name" value="Frataxin"/>
</dbReference>
<dbReference type="PROSITE" id="PS01344">
    <property type="entry name" value="FRATAXIN_1"/>
    <property type="match status" value="1"/>
</dbReference>
<dbReference type="GO" id="GO:0004322">
    <property type="term" value="F:ferroxidase activity"/>
    <property type="evidence" value="ECO:0007669"/>
    <property type="project" value="UniProtKB-EC"/>
</dbReference>
<evidence type="ECO:0000256" key="4">
    <source>
        <dbReference type="ARBA" id="ARBA00022434"/>
    </source>
</evidence>
<comment type="catalytic activity">
    <reaction evidence="13">
        <text>4 Fe(2+) + O2 + 4 H(+) = 4 Fe(3+) + 2 H2O</text>
        <dbReference type="Rhea" id="RHEA:11148"/>
        <dbReference type="ChEBI" id="CHEBI:15377"/>
        <dbReference type="ChEBI" id="CHEBI:15378"/>
        <dbReference type="ChEBI" id="CHEBI:15379"/>
        <dbReference type="ChEBI" id="CHEBI:29033"/>
        <dbReference type="ChEBI" id="CHEBI:29034"/>
        <dbReference type="EC" id="1.16.3.1"/>
    </reaction>
</comment>
<dbReference type="NCBIfam" id="TIGR03422">
    <property type="entry name" value="mito_frataxin"/>
    <property type="match status" value="1"/>
</dbReference>
<evidence type="ECO:0000256" key="5">
    <source>
        <dbReference type="ARBA" id="ARBA00022448"/>
    </source>
</evidence>
<keyword evidence="5" id="KW-0813">Transport</keyword>
<keyword evidence="9" id="KW-0408">Iron</keyword>
<dbReference type="PANTHER" id="PTHR16821">
    <property type="entry name" value="FRATAXIN"/>
    <property type="match status" value="1"/>
</dbReference>
<dbReference type="InterPro" id="IPR020895">
    <property type="entry name" value="Frataxin_CS"/>
</dbReference>
<evidence type="ECO:0000313" key="14">
    <source>
        <dbReference type="EMBL" id="KAK6179107.1"/>
    </source>
</evidence>
<dbReference type="Gene3D" id="3.30.920.10">
    <property type="entry name" value="Frataxin/CyaY"/>
    <property type="match status" value="1"/>
</dbReference>
<dbReference type="GO" id="GO:0008199">
    <property type="term" value="F:ferric iron binding"/>
    <property type="evidence" value="ECO:0007669"/>
    <property type="project" value="InterPro"/>
</dbReference>
<keyword evidence="12" id="KW-0350">Heme biosynthesis</keyword>
<dbReference type="AlphaFoldDB" id="A0AAN8JJZ5"/>
<evidence type="ECO:0000256" key="7">
    <source>
        <dbReference type="ARBA" id="ARBA00022946"/>
    </source>
</evidence>
<evidence type="ECO:0000256" key="1">
    <source>
        <dbReference type="ARBA" id="ARBA00004173"/>
    </source>
</evidence>
<dbReference type="Pfam" id="PF01491">
    <property type="entry name" value="Frataxin_Cyay"/>
    <property type="match status" value="1"/>
</dbReference>
<keyword evidence="11" id="KW-0496">Mitochondrion</keyword>
<evidence type="ECO:0000256" key="11">
    <source>
        <dbReference type="ARBA" id="ARBA00023128"/>
    </source>
</evidence>
<dbReference type="EC" id="1.16.3.1" evidence="3"/>
<dbReference type="PANTHER" id="PTHR16821:SF2">
    <property type="entry name" value="FRATAXIN, MITOCHONDRIAL"/>
    <property type="match status" value="1"/>
</dbReference>
<dbReference type="GO" id="GO:0006879">
    <property type="term" value="P:intracellular iron ion homeostasis"/>
    <property type="evidence" value="ECO:0007669"/>
    <property type="project" value="UniProtKB-KW"/>
</dbReference>
<keyword evidence="4" id="KW-0409">Iron storage</keyword>
<sequence>MLRSRIIHFSRTYRLLRNIDGCKLFIIPPRHMSHVISSDGFPQLLNSLNGAIRDTQSCQTKNSSHGCFHTTNVLGCELTPNQYEDIADETLDSLTEYFEDLPERITFDFDYDVMFGSGVLTIKFGEKYGTYVINKQSPNKQIWLSSPLSGPKRYDYVNGQWVYKHDGQSLHDLLSDELSKVLGEDINLRTGSHSGS</sequence>
<dbReference type="Proteomes" id="UP001347796">
    <property type="component" value="Unassembled WGS sequence"/>
</dbReference>
<dbReference type="NCBIfam" id="TIGR03421">
    <property type="entry name" value="FeS_CyaY"/>
    <property type="match status" value="1"/>
</dbReference>
<evidence type="ECO:0000256" key="2">
    <source>
        <dbReference type="ARBA" id="ARBA00008183"/>
    </source>
</evidence>
<dbReference type="GO" id="GO:0006783">
    <property type="term" value="P:heme biosynthetic process"/>
    <property type="evidence" value="ECO:0007669"/>
    <property type="project" value="UniProtKB-KW"/>
</dbReference>
<comment type="caution">
    <text evidence="14">The sequence shown here is derived from an EMBL/GenBank/DDBJ whole genome shotgun (WGS) entry which is preliminary data.</text>
</comment>
<proteinExistence type="inferred from homology"/>
<comment type="similarity">
    <text evidence="2">Belongs to the frataxin family.</text>
</comment>
<keyword evidence="7" id="KW-0809">Transit peptide</keyword>
<dbReference type="SMART" id="SM01219">
    <property type="entry name" value="Frataxin_Cyay"/>
    <property type="match status" value="1"/>
</dbReference>
<evidence type="ECO:0000313" key="15">
    <source>
        <dbReference type="Proteomes" id="UP001347796"/>
    </source>
</evidence>
<dbReference type="PRINTS" id="PR00904">
    <property type="entry name" value="FRATAXIN"/>
</dbReference>
<dbReference type="GO" id="GO:0016226">
    <property type="term" value="P:iron-sulfur cluster assembly"/>
    <property type="evidence" value="ECO:0007669"/>
    <property type="project" value="InterPro"/>
</dbReference>
<evidence type="ECO:0000256" key="3">
    <source>
        <dbReference type="ARBA" id="ARBA00013107"/>
    </source>
</evidence>
<reference evidence="14 15" key="1">
    <citation type="submission" date="2024-01" db="EMBL/GenBank/DDBJ databases">
        <title>The genome of the rayed Mediterranean limpet Patella caerulea (Linnaeus, 1758).</title>
        <authorList>
            <person name="Anh-Thu Weber A."/>
            <person name="Halstead-Nussloch G."/>
        </authorList>
    </citation>
    <scope>NUCLEOTIDE SEQUENCE [LARGE SCALE GENOMIC DNA]</scope>
    <source>
        <strain evidence="14">AATW-2023a</strain>
        <tissue evidence="14">Whole specimen</tissue>
    </source>
</reference>
<evidence type="ECO:0000256" key="12">
    <source>
        <dbReference type="ARBA" id="ARBA00023133"/>
    </source>
</evidence>
<keyword evidence="8" id="KW-0560">Oxidoreductase</keyword>
<dbReference type="GO" id="GO:0008198">
    <property type="term" value="F:ferrous iron binding"/>
    <property type="evidence" value="ECO:0007669"/>
    <property type="project" value="TreeGrafter"/>
</dbReference>
<name>A0AAN8JJZ5_PATCE</name>
<keyword evidence="15" id="KW-1185">Reference proteome</keyword>
<dbReference type="GO" id="GO:0051537">
    <property type="term" value="F:2 iron, 2 sulfur cluster binding"/>
    <property type="evidence" value="ECO:0007669"/>
    <property type="project" value="TreeGrafter"/>
</dbReference>
<dbReference type="InterPro" id="IPR002908">
    <property type="entry name" value="Frataxin/CyaY"/>
</dbReference>
<protein>
    <recommendedName>
        <fullName evidence="3">ferroxidase</fullName>
        <ecNumber evidence="3">1.16.3.1</ecNumber>
    </recommendedName>
</protein>
<evidence type="ECO:0000256" key="9">
    <source>
        <dbReference type="ARBA" id="ARBA00023004"/>
    </source>
</evidence>
<keyword evidence="10" id="KW-0406">Ion transport</keyword>
<evidence type="ECO:0000256" key="13">
    <source>
        <dbReference type="ARBA" id="ARBA00047990"/>
    </source>
</evidence>
<gene>
    <name evidence="14" type="ORF">SNE40_011539</name>
</gene>
<accession>A0AAN8JJZ5</accession>
<evidence type="ECO:0000256" key="6">
    <source>
        <dbReference type="ARBA" id="ARBA00022496"/>
    </source>
</evidence>
<dbReference type="InterPro" id="IPR036524">
    <property type="entry name" value="Frataxin/CyaY_sf"/>
</dbReference>
<dbReference type="FunFam" id="3.30.920.10:FF:000002">
    <property type="entry name" value="Frataxin, mitochondrial"/>
    <property type="match status" value="1"/>
</dbReference>
<dbReference type="GO" id="GO:0006826">
    <property type="term" value="P:iron ion transport"/>
    <property type="evidence" value="ECO:0007669"/>
    <property type="project" value="UniProtKB-KW"/>
</dbReference>
<dbReference type="PROSITE" id="PS50810">
    <property type="entry name" value="FRATAXIN_2"/>
    <property type="match status" value="1"/>
</dbReference>
<dbReference type="GO" id="GO:0005739">
    <property type="term" value="C:mitochondrion"/>
    <property type="evidence" value="ECO:0007669"/>
    <property type="project" value="UniProtKB-SubCell"/>
</dbReference>
<comment type="subcellular location">
    <subcellularLocation>
        <location evidence="1">Mitochondrion</location>
    </subcellularLocation>
</comment>
<dbReference type="GO" id="GO:0034986">
    <property type="term" value="F:iron chaperone activity"/>
    <property type="evidence" value="ECO:0007669"/>
    <property type="project" value="TreeGrafter"/>
</dbReference>
<organism evidence="14 15">
    <name type="scientific">Patella caerulea</name>
    <name type="common">Rayed Mediterranean limpet</name>
    <dbReference type="NCBI Taxonomy" id="87958"/>
    <lineage>
        <taxon>Eukaryota</taxon>
        <taxon>Metazoa</taxon>
        <taxon>Spiralia</taxon>
        <taxon>Lophotrochozoa</taxon>
        <taxon>Mollusca</taxon>
        <taxon>Gastropoda</taxon>
        <taxon>Patellogastropoda</taxon>
        <taxon>Patelloidea</taxon>
        <taxon>Patellidae</taxon>
        <taxon>Patella</taxon>
    </lineage>
</organism>
<dbReference type="EMBL" id="JAZGQO010000008">
    <property type="protein sequence ID" value="KAK6179107.1"/>
    <property type="molecule type" value="Genomic_DNA"/>
</dbReference>